<organism evidence="2 3">
    <name type="scientific">Marisediminitalea aggregata</name>
    <dbReference type="NCBI Taxonomy" id="634436"/>
    <lineage>
        <taxon>Bacteria</taxon>
        <taxon>Pseudomonadati</taxon>
        <taxon>Pseudomonadota</taxon>
        <taxon>Gammaproteobacteria</taxon>
        <taxon>Alteromonadales</taxon>
        <taxon>Alteromonadaceae</taxon>
        <taxon>Marisediminitalea</taxon>
    </lineage>
</organism>
<name>A0A1M5Q5W2_9ALTE</name>
<keyword evidence="3" id="KW-1185">Reference proteome</keyword>
<feature type="chain" id="PRO_5012522387" evidence="1">
    <location>
        <begin position="23"/>
        <end position="173"/>
    </location>
</feature>
<protein>
    <submittedName>
        <fullName evidence="2">Uncharacterized protein</fullName>
    </submittedName>
</protein>
<dbReference type="RefSeq" id="WP_073324694.1">
    <property type="nucleotide sequence ID" value="NZ_FQWD01000006.1"/>
</dbReference>
<sequence>MPLPLIWLGAGLASAYAGGALAKNARSHSVVDNYPGESQHRVTPVDGCVVCCGIYGVFEHTGIWCDDHIIELHGNGLVKAVGPTRFLHQRSGSEIYVACDDNYMPLVAPECDTRAVNQVFQYIEYDPISNNCHRFSLRSVTGVDQECVSFYEFNQKLSKHFKQNIRWQPIQLR</sequence>
<accession>A0A1M5Q5W2</accession>
<reference evidence="3" key="1">
    <citation type="submission" date="2016-11" db="EMBL/GenBank/DDBJ databases">
        <authorList>
            <person name="Varghese N."/>
            <person name="Submissions S."/>
        </authorList>
    </citation>
    <scope>NUCLEOTIDE SEQUENCE [LARGE SCALE GENOMIC DNA]</scope>
    <source>
        <strain evidence="3">CGMCC 1.8995</strain>
    </source>
</reference>
<dbReference type="EMBL" id="FQWD01000006">
    <property type="protein sequence ID" value="SHH09362.1"/>
    <property type="molecule type" value="Genomic_DNA"/>
</dbReference>
<keyword evidence="1" id="KW-0732">Signal</keyword>
<dbReference type="OrthoDB" id="9812095at2"/>
<dbReference type="Proteomes" id="UP000184520">
    <property type="component" value="Unassembled WGS sequence"/>
</dbReference>
<proteinExistence type="predicted"/>
<dbReference type="STRING" id="634436.SAMN05216361_3750"/>
<feature type="signal peptide" evidence="1">
    <location>
        <begin position="1"/>
        <end position="22"/>
    </location>
</feature>
<evidence type="ECO:0000313" key="3">
    <source>
        <dbReference type="Proteomes" id="UP000184520"/>
    </source>
</evidence>
<evidence type="ECO:0000256" key="1">
    <source>
        <dbReference type="SAM" id="SignalP"/>
    </source>
</evidence>
<evidence type="ECO:0000313" key="2">
    <source>
        <dbReference type="EMBL" id="SHH09362.1"/>
    </source>
</evidence>
<dbReference type="AlphaFoldDB" id="A0A1M5Q5W2"/>
<gene>
    <name evidence="2" type="ORF">SAMN05216361_3750</name>
</gene>